<accession>A0A418Q5T9</accession>
<dbReference type="STRING" id="1451189.CFAL_02555"/>
<comment type="caution">
    <text evidence="3">The sequence shown here is derived from an EMBL/GenBank/DDBJ whole genome shotgun (WGS) entry which is preliminary data.</text>
</comment>
<dbReference type="InterPro" id="IPR024495">
    <property type="entry name" value="DUF2771"/>
</dbReference>
<sequence>MSDSAEQTTNTPAPKKLSRKQQRRKQQRKQLATALAILAVVVVIIAAVIFYNRWKDDQIETLPQDQRITAVVNGQETEVPPYSACQIGDKDCKPGEPFVLHVGDAKEFTLKIPQDVYDHDWSLLQIFDDPGANAESYFKANEKQEITIQTTSDKKAADGTTPKLAVVEVHTMLIGLDGNGEQTPVGTVWALQVEK</sequence>
<dbReference type="AlphaFoldDB" id="A0A418Q5T9"/>
<organism evidence="3 4">
    <name type="scientific">Corynebacterium falsenii</name>
    <dbReference type="NCBI Taxonomy" id="108486"/>
    <lineage>
        <taxon>Bacteria</taxon>
        <taxon>Bacillati</taxon>
        <taxon>Actinomycetota</taxon>
        <taxon>Actinomycetes</taxon>
        <taxon>Mycobacteriales</taxon>
        <taxon>Corynebacteriaceae</taxon>
        <taxon>Corynebacterium</taxon>
    </lineage>
</organism>
<feature type="region of interest" description="Disordered" evidence="1">
    <location>
        <begin position="1"/>
        <end position="24"/>
    </location>
</feature>
<evidence type="ECO:0000256" key="2">
    <source>
        <dbReference type="SAM" id="Phobius"/>
    </source>
</evidence>
<name>A0A418Q5T9_9CORY</name>
<protein>
    <submittedName>
        <fullName evidence="3">DUF2771 domain-containing protein</fullName>
    </submittedName>
</protein>
<evidence type="ECO:0000313" key="3">
    <source>
        <dbReference type="EMBL" id="RIX34009.1"/>
    </source>
</evidence>
<evidence type="ECO:0000256" key="1">
    <source>
        <dbReference type="SAM" id="MobiDB-lite"/>
    </source>
</evidence>
<dbReference type="RefSeq" id="WP_025402160.1">
    <property type="nucleotide sequence ID" value="NZ_CBCRUA010000047.1"/>
</dbReference>
<dbReference type="OrthoDB" id="4424536at2"/>
<evidence type="ECO:0000313" key="4">
    <source>
        <dbReference type="Proteomes" id="UP000285278"/>
    </source>
</evidence>
<gene>
    <name evidence="3" type="ORF">D3M95_08930</name>
</gene>
<keyword evidence="2" id="KW-0472">Membrane</keyword>
<dbReference type="EMBL" id="QXJK01000010">
    <property type="protein sequence ID" value="RIX34009.1"/>
    <property type="molecule type" value="Genomic_DNA"/>
</dbReference>
<proteinExistence type="predicted"/>
<keyword evidence="2" id="KW-1133">Transmembrane helix</keyword>
<dbReference type="Proteomes" id="UP000285278">
    <property type="component" value="Unassembled WGS sequence"/>
</dbReference>
<reference evidence="3 4" key="1">
    <citation type="submission" date="2018-09" db="EMBL/GenBank/DDBJ databases">
        <title>Optimization and identification of Corynebacterium falsenii FN1-14 from fish paste.</title>
        <authorList>
            <person name="Daroonpunt R."/>
            <person name="Tanasupawat S."/>
        </authorList>
    </citation>
    <scope>NUCLEOTIDE SEQUENCE [LARGE SCALE GENOMIC DNA]</scope>
    <source>
        <strain evidence="3 4">FN1-14</strain>
    </source>
</reference>
<dbReference type="Pfam" id="PF10969">
    <property type="entry name" value="DUF2771"/>
    <property type="match status" value="1"/>
</dbReference>
<keyword evidence="4" id="KW-1185">Reference proteome</keyword>
<feature type="compositionally biased region" description="Polar residues" evidence="1">
    <location>
        <begin position="1"/>
        <end position="12"/>
    </location>
</feature>
<feature type="transmembrane region" description="Helical" evidence="2">
    <location>
        <begin position="31"/>
        <end position="51"/>
    </location>
</feature>
<keyword evidence="2" id="KW-0812">Transmembrane</keyword>